<evidence type="ECO:0000256" key="3">
    <source>
        <dbReference type="SAM" id="MobiDB-lite"/>
    </source>
</evidence>
<dbReference type="PANTHER" id="PTHR30469:SF20">
    <property type="entry name" value="EFFLUX RND TRANSPORTER PERIPLASMIC ADAPTOR SUBUNIT"/>
    <property type="match status" value="1"/>
</dbReference>
<organism evidence="7 8">
    <name type="scientific">Shewanella surugensis</name>
    <dbReference type="NCBI Taxonomy" id="212020"/>
    <lineage>
        <taxon>Bacteria</taxon>
        <taxon>Pseudomonadati</taxon>
        <taxon>Pseudomonadota</taxon>
        <taxon>Gammaproteobacteria</taxon>
        <taxon>Alteromonadales</taxon>
        <taxon>Shewanellaceae</taxon>
        <taxon>Shewanella</taxon>
    </lineage>
</organism>
<evidence type="ECO:0000259" key="6">
    <source>
        <dbReference type="Pfam" id="PF25954"/>
    </source>
</evidence>
<dbReference type="Pfam" id="PF25954">
    <property type="entry name" value="Beta-barrel_RND_2"/>
    <property type="match status" value="1"/>
</dbReference>
<dbReference type="SUPFAM" id="SSF111369">
    <property type="entry name" value="HlyD-like secretion proteins"/>
    <property type="match status" value="1"/>
</dbReference>
<dbReference type="InterPro" id="IPR006143">
    <property type="entry name" value="RND_pump_MFP"/>
</dbReference>
<keyword evidence="2" id="KW-0175">Coiled coil</keyword>
<dbReference type="Gene3D" id="1.10.287.470">
    <property type="entry name" value="Helix hairpin bin"/>
    <property type="match status" value="1"/>
</dbReference>
<dbReference type="Gene3D" id="2.40.50.100">
    <property type="match status" value="1"/>
</dbReference>
<comment type="similarity">
    <text evidence="1">Belongs to the membrane fusion protein (MFP) (TC 8.A.1) family.</text>
</comment>
<protein>
    <submittedName>
        <fullName evidence="7">Efflux RND transporter periplasmic adaptor subunit</fullName>
    </submittedName>
</protein>
<evidence type="ECO:0000259" key="5">
    <source>
        <dbReference type="Pfam" id="PF25917"/>
    </source>
</evidence>
<dbReference type="Pfam" id="PF25917">
    <property type="entry name" value="BSH_RND"/>
    <property type="match status" value="1"/>
</dbReference>
<dbReference type="InterPro" id="IPR058792">
    <property type="entry name" value="Beta-barrel_RND_2"/>
</dbReference>
<evidence type="ECO:0000256" key="1">
    <source>
        <dbReference type="ARBA" id="ARBA00009477"/>
    </source>
</evidence>
<dbReference type="EMBL" id="JAKIKS010000011">
    <property type="protein sequence ID" value="MCL1123775.1"/>
    <property type="molecule type" value="Genomic_DNA"/>
</dbReference>
<gene>
    <name evidence="7" type="ORF">L2764_04565</name>
</gene>
<feature type="region of interest" description="Disordered" evidence="3">
    <location>
        <begin position="360"/>
        <end position="380"/>
    </location>
</feature>
<dbReference type="Gene3D" id="2.40.30.170">
    <property type="match status" value="1"/>
</dbReference>
<proteinExistence type="inferred from homology"/>
<dbReference type="Proteomes" id="UP001203423">
    <property type="component" value="Unassembled WGS sequence"/>
</dbReference>
<feature type="domain" description="Multidrug resistance protein MdtA-like barrel-sandwich hybrid" evidence="5">
    <location>
        <begin position="64"/>
        <end position="183"/>
    </location>
</feature>
<dbReference type="Gene3D" id="2.40.420.20">
    <property type="match status" value="1"/>
</dbReference>
<evidence type="ECO:0000256" key="2">
    <source>
        <dbReference type="SAM" id="Coils"/>
    </source>
</evidence>
<evidence type="ECO:0000313" key="8">
    <source>
        <dbReference type="Proteomes" id="UP001203423"/>
    </source>
</evidence>
<feature type="coiled-coil region" evidence="2">
    <location>
        <begin position="103"/>
        <end position="154"/>
    </location>
</feature>
<dbReference type="InterPro" id="IPR058624">
    <property type="entry name" value="MdtA-like_HH"/>
</dbReference>
<comment type="caution">
    <text evidence="7">The sequence shown here is derived from an EMBL/GenBank/DDBJ whole genome shotgun (WGS) entry which is preliminary data.</text>
</comment>
<feature type="compositionally biased region" description="Polar residues" evidence="3">
    <location>
        <begin position="371"/>
        <end position="380"/>
    </location>
</feature>
<keyword evidence="8" id="KW-1185">Reference proteome</keyword>
<feature type="domain" description="Multidrug resistance protein MdtA-like alpha-helical hairpin" evidence="4">
    <location>
        <begin position="103"/>
        <end position="158"/>
    </location>
</feature>
<evidence type="ECO:0000313" key="7">
    <source>
        <dbReference type="EMBL" id="MCL1123775.1"/>
    </source>
</evidence>
<reference evidence="7 8" key="1">
    <citation type="submission" date="2022-01" db="EMBL/GenBank/DDBJ databases">
        <title>Whole genome-based taxonomy of the Shewanellaceae.</title>
        <authorList>
            <person name="Martin-Rodriguez A.J."/>
        </authorList>
    </citation>
    <scope>NUCLEOTIDE SEQUENCE [LARGE SCALE GENOMIC DNA]</scope>
    <source>
        <strain evidence="7 8">DSM 17177</strain>
    </source>
</reference>
<accession>A0ABT0L8S4</accession>
<evidence type="ECO:0000259" key="4">
    <source>
        <dbReference type="Pfam" id="PF25876"/>
    </source>
</evidence>
<name>A0ABT0L8S4_9GAMM</name>
<dbReference type="PANTHER" id="PTHR30469">
    <property type="entry name" value="MULTIDRUG RESISTANCE PROTEIN MDTA"/>
    <property type="match status" value="1"/>
</dbReference>
<dbReference type="RefSeq" id="WP_248939062.1">
    <property type="nucleotide sequence ID" value="NZ_JAKIKS010000011.1"/>
</dbReference>
<dbReference type="InterPro" id="IPR058625">
    <property type="entry name" value="MdtA-like_BSH"/>
</dbReference>
<feature type="domain" description="CusB-like beta-barrel" evidence="6">
    <location>
        <begin position="218"/>
        <end position="275"/>
    </location>
</feature>
<dbReference type="Pfam" id="PF25876">
    <property type="entry name" value="HH_MFP_RND"/>
    <property type="match status" value="1"/>
</dbReference>
<sequence>MSLMGKGLISLSLVGVVLCLMGCEKKELAPTEPIIRPVKIFKVEMSEAGTIRHFPGRVEASQRADLAFRVSGTLNKLWVKEGDLVDKDQLLAELDDTDFKINVQDKQASYDKTKRNFERAKELIVSGYISKMDYDRMESDFKKDTAALANAKQQLAYTQLAAPFAGQVARRFVDNFEEIAAKQDVFALQGVNSLDVVINIPESIVRNLRASAVEERKRNLTVYAEFDGKKEHHFPLQVKEIATKADPDTQTFQVRLTMPSPNVFTVLPGMTVSVVIDFSKFTQAEPVFWIPSSAVVANSVLGSQVWVLDPDTMTVSAKAVKVGRMKRDQIQVTEGLSGNEEIVAVGAAYLAQGMTVSRMPQSEQAIPRTGEPNQKQAEGE</sequence>
<dbReference type="NCBIfam" id="TIGR01730">
    <property type="entry name" value="RND_mfp"/>
    <property type="match status" value="1"/>
</dbReference>